<keyword evidence="4" id="KW-0539">Nucleus</keyword>
<feature type="domain" description="RRM" evidence="7">
    <location>
        <begin position="89"/>
        <end position="183"/>
    </location>
</feature>
<protein>
    <submittedName>
        <fullName evidence="8">RNA recognition motif domain-containing protein</fullName>
    </submittedName>
</protein>
<evidence type="ECO:0000256" key="6">
    <source>
        <dbReference type="SAM" id="MobiDB-lite"/>
    </source>
</evidence>
<dbReference type="Gene3D" id="3.30.70.330">
    <property type="match status" value="2"/>
</dbReference>
<dbReference type="InterPro" id="IPR035979">
    <property type="entry name" value="RBD_domain_sf"/>
</dbReference>
<dbReference type="CDD" id="cd12395">
    <property type="entry name" value="RRM2_RBM34"/>
    <property type="match status" value="1"/>
</dbReference>
<dbReference type="Proteomes" id="UP001201812">
    <property type="component" value="Unassembled WGS sequence"/>
</dbReference>
<evidence type="ECO:0000256" key="1">
    <source>
        <dbReference type="ARBA" id="ARBA00004604"/>
    </source>
</evidence>
<dbReference type="InterPro" id="IPR034221">
    <property type="entry name" value="RBM34_RRM2"/>
</dbReference>
<evidence type="ECO:0000256" key="4">
    <source>
        <dbReference type="ARBA" id="ARBA00023242"/>
    </source>
</evidence>
<evidence type="ECO:0000259" key="7">
    <source>
        <dbReference type="PROSITE" id="PS50102"/>
    </source>
</evidence>
<sequence length="339" mass="38443">MSDYVPGAISSLITPQSGKSTSKRKKLKMNEPSSTDRPGSSSFQRNTDDSFKLEEGVTEIIVKKPKVEQKDPAIAPRNRALERKQTEDRTVFVGNAPANTKRRAIKKLFSQCGPIEAVYERSLLQKNEKMTMRMLGTDKDIEKNLTSTNFFVRFKDEEDVQKALKLNGSVVDDNPLRVSLATKKEFEPANTVFVGNLPFDTTENDLRQHFLKCGAIDGIRIIHDKTTGRGIGIAYVAFEDRSSILLAINLNEKEFKGRNIRISKVLKKNKRPLANSKSASVNRQRQKKKKVMKKISKVSTLQESQQRKEERPQSQKQSKKVRKAIRKRTKSKSSKSLMS</sequence>
<evidence type="ECO:0000313" key="9">
    <source>
        <dbReference type="Proteomes" id="UP001201812"/>
    </source>
</evidence>
<dbReference type="Pfam" id="PF00076">
    <property type="entry name" value="RRM_1"/>
    <property type="match status" value="1"/>
</dbReference>
<comment type="subcellular location">
    <subcellularLocation>
        <location evidence="1">Nucleus</location>
        <location evidence="1">Nucleolus</location>
    </subcellularLocation>
</comment>
<evidence type="ECO:0000256" key="5">
    <source>
        <dbReference type="PROSITE-ProRule" id="PRU00176"/>
    </source>
</evidence>
<dbReference type="CDD" id="cd12394">
    <property type="entry name" value="RRM1_RBM34"/>
    <property type="match status" value="1"/>
</dbReference>
<feature type="region of interest" description="Disordered" evidence="6">
    <location>
        <begin position="269"/>
        <end position="339"/>
    </location>
</feature>
<gene>
    <name evidence="8" type="ORF">DdX_03220</name>
</gene>
<comment type="caution">
    <text evidence="8">The sequence shown here is derived from an EMBL/GenBank/DDBJ whole genome shotgun (WGS) entry which is preliminary data.</text>
</comment>
<evidence type="ECO:0000313" key="8">
    <source>
        <dbReference type="EMBL" id="KAI1726499.1"/>
    </source>
</evidence>
<dbReference type="PROSITE" id="PS50102">
    <property type="entry name" value="RRM"/>
    <property type="match status" value="2"/>
</dbReference>
<feature type="domain" description="RRM" evidence="7">
    <location>
        <begin position="190"/>
        <end position="267"/>
    </location>
</feature>
<dbReference type="AlphaFoldDB" id="A0AAD4RCI9"/>
<proteinExistence type="inferred from homology"/>
<feature type="compositionally biased region" description="Basic residues" evidence="6">
    <location>
        <begin position="284"/>
        <end position="296"/>
    </location>
</feature>
<dbReference type="InterPro" id="IPR012677">
    <property type="entry name" value="Nucleotide-bd_a/b_plait_sf"/>
</dbReference>
<dbReference type="GO" id="GO:0000463">
    <property type="term" value="P:maturation of LSU-rRNA from tricistronic rRNA transcript (SSU-rRNA, 5.8S rRNA, LSU-rRNA)"/>
    <property type="evidence" value="ECO:0007669"/>
    <property type="project" value="TreeGrafter"/>
</dbReference>
<dbReference type="PANTHER" id="PTHR23236:SF25">
    <property type="entry name" value="RNA-BINDING PROTEIN 34"/>
    <property type="match status" value="1"/>
</dbReference>
<organism evidence="8 9">
    <name type="scientific">Ditylenchus destructor</name>
    <dbReference type="NCBI Taxonomy" id="166010"/>
    <lineage>
        <taxon>Eukaryota</taxon>
        <taxon>Metazoa</taxon>
        <taxon>Ecdysozoa</taxon>
        <taxon>Nematoda</taxon>
        <taxon>Chromadorea</taxon>
        <taxon>Rhabditida</taxon>
        <taxon>Tylenchina</taxon>
        <taxon>Tylenchomorpha</taxon>
        <taxon>Sphaerularioidea</taxon>
        <taxon>Anguinidae</taxon>
        <taxon>Anguininae</taxon>
        <taxon>Ditylenchus</taxon>
    </lineage>
</organism>
<keyword evidence="9" id="KW-1185">Reference proteome</keyword>
<feature type="compositionally biased region" description="Basic residues" evidence="6">
    <location>
        <begin position="317"/>
        <end position="333"/>
    </location>
</feature>
<dbReference type="InterPro" id="IPR000504">
    <property type="entry name" value="RRM_dom"/>
</dbReference>
<dbReference type="SUPFAM" id="SSF54928">
    <property type="entry name" value="RNA-binding domain, RBD"/>
    <property type="match status" value="2"/>
</dbReference>
<dbReference type="GO" id="GO:0005730">
    <property type="term" value="C:nucleolus"/>
    <property type="evidence" value="ECO:0007669"/>
    <property type="project" value="UniProtKB-SubCell"/>
</dbReference>
<dbReference type="EMBL" id="JAKKPZ010000002">
    <property type="protein sequence ID" value="KAI1726499.1"/>
    <property type="molecule type" value="Genomic_DNA"/>
</dbReference>
<comment type="similarity">
    <text evidence="2">Belongs to the RRM RBM34 family.</text>
</comment>
<evidence type="ECO:0000256" key="3">
    <source>
        <dbReference type="ARBA" id="ARBA00022884"/>
    </source>
</evidence>
<keyword evidence="3 5" id="KW-0694">RNA-binding</keyword>
<feature type="region of interest" description="Disordered" evidence="6">
    <location>
        <begin position="1"/>
        <end position="51"/>
    </location>
</feature>
<dbReference type="GO" id="GO:0019843">
    <property type="term" value="F:rRNA binding"/>
    <property type="evidence" value="ECO:0007669"/>
    <property type="project" value="TreeGrafter"/>
</dbReference>
<evidence type="ECO:0000256" key="2">
    <source>
        <dbReference type="ARBA" id="ARBA00007077"/>
    </source>
</evidence>
<dbReference type="PANTHER" id="PTHR23236">
    <property type="entry name" value="EUKARYOTIC TRANSLATION INITIATION FACTOR 4B/4H"/>
    <property type="match status" value="1"/>
</dbReference>
<dbReference type="SMART" id="SM00360">
    <property type="entry name" value="RRM"/>
    <property type="match status" value="2"/>
</dbReference>
<accession>A0AAD4RCI9</accession>
<feature type="compositionally biased region" description="Polar residues" evidence="6">
    <location>
        <begin position="31"/>
        <end position="45"/>
    </location>
</feature>
<name>A0AAD4RCI9_9BILA</name>
<reference evidence="8" key="1">
    <citation type="submission" date="2022-01" db="EMBL/GenBank/DDBJ databases">
        <title>Genome Sequence Resource for Two Populations of Ditylenchus destructor, the Migratory Endoparasitic Phytonematode.</title>
        <authorList>
            <person name="Zhang H."/>
            <person name="Lin R."/>
            <person name="Xie B."/>
        </authorList>
    </citation>
    <scope>NUCLEOTIDE SEQUENCE</scope>
    <source>
        <strain evidence="8">BazhouSP</strain>
    </source>
</reference>
<feature type="compositionally biased region" description="Polar residues" evidence="6">
    <location>
        <begin position="11"/>
        <end position="20"/>
    </location>
</feature>